<dbReference type="Gene3D" id="3.40.50.720">
    <property type="entry name" value="NAD(P)-binding Rossmann-like Domain"/>
    <property type="match status" value="1"/>
</dbReference>
<dbReference type="Proteomes" id="UP000054771">
    <property type="component" value="Unassembled WGS sequence"/>
</dbReference>
<keyword evidence="3" id="KW-0560">Oxidoreductase</keyword>
<dbReference type="SUPFAM" id="SSF51735">
    <property type="entry name" value="NAD(P)-binding Rossmann-fold domains"/>
    <property type="match status" value="1"/>
</dbReference>
<dbReference type="PANTHER" id="PTHR24321:SF8">
    <property type="entry name" value="ESTRADIOL 17-BETA-DEHYDROGENASE 8-RELATED"/>
    <property type="match status" value="1"/>
</dbReference>
<dbReference type="OMA" id="NDWIQRT"/>
<evidence type="ECO:0000256" key="3">
    <source>
        <dbReference type="ARBA" id="ARBA00023002"/>
    </source>
</evidence>
<dbReference type="GO" id="GO:0044550">
    <property type="term" value="P:secondary metabolite biosynthetic process"/>
    <property type="evidence" value="ECO:0007669"/>
    <property type="project" value="UniProtKB-ARBA"/>
</dbReference>
<evidence type="ECO:0000313" key="4">
    <source>
        <dbReference type="EMBL" id="CEL09757.1"/>
    </source>
</evidence>
<keyword evidence="2" id="KW-0521">NADP</keyword>
<dbReference type="AlphaFoldDB" id="A0A0U5GF94"/>
<evidence type="ECO:0000256" key="1">
    <source>
        <dbReference type="ARBA" id="ARBA00006484"/>
    </source>
</evidence>
<dbReference type="Pfam" id="PF13561">
    <property type="entry name" value="adh_short_C2"/>
    <property type="match status" value="1"/>
</dbReference>
<proteinExistence type="inferred from homology"/>
<dbReference type="PRINTS" id="PR00080">
    <property type="entry name" value="SDRFAMILY"/>
</dbReference>
<dbReference type="CDD" id="cd05233">
    <property type="entry name" value="SDR_c"/>
    <property type="match status" value="1"/>
</dbReference>
<dbReference type="PRINTS" id="PR00081">
    <property type="entry name" value="GDHRDH"/>
</dbReference>
<dbReference type="STRING" id="454130.A0A0U5GF94"/>
<keyword evidence="5" id="KW-1185">Reference proteome</keyword>
<evidence type="ECO:0000256" key="2">
    <source>
        <dbReference type="ARBA" id="ARBA00022857"/>
    </source>
</evidence>
<comment type="similarity">
    <text evidence="1">Belongs to the short-chain dehydrogenases/reductases (SDR) family.</text>
</comment>
<name>A0A0U5GF94_ASPCI</name>
<dbReference type="PROSITE" id="PS00061">
    <property type="entry name" value="ADH_SHORT"/>
    <property type="match status" value="1"/>
</dbReference>
<dbReference type="PANTHER" id="PTHR24321">
    <property type="entry name" value="DEHYDROGENASES, SHORT CHAIN"/>
    <property type="match status" value="1"/>
</dbReference>
<reference evidence="5" key="1">
    <citation type="journal article" date="2016" name="Genome Announc.">
        <title>Draft genome sequences of fungus Aspergillus calidoustus.</title>
        <authorList>
            <person name="Horn F."/>
            <person name="Linde J."/>
            <person name="Mattern D.J."/>
            <person name="Walther G."/>
            <person name="Guthke R."/>
            <person name="Scherlach K."/>
            <person name="Martin K."/>
            <person name="Brakhage A.A."/>
            <person name="Petzke L."/>
            <person name="Valiante V."/>
        </authorList>
    </citation>
    <scope>NUCLEOTIDE SEQUENCE [LARGE SCALE GENOMIC DNA]</scope>
    <source>
        <strain evidence="5">SF006504</strain>
    </source>
</reference>
<organism evidence="4 5">
    <name type="scientific">Aspergillus calidoustus</name>
    <dbReference type="NCBI Taxonomy" id="454130"/>
    <lineage>
        <taxon>Eukaryota</taxon>
        <taxon>Fungi</taxon>
        <taxon>Dikarya</taxon>
        <taxon>Ascomycota</taxon>
        <taxon>Pezizomycotina</taxon>
        <taxon>Eurotiomycetes</taxon>
        <taxon>Eurotiomycetidae</taxon>
        <taxon>Eurotiales</taxon>
        <taxon>Aspergillaceae</taxon>
        <taxon>Aspergillus</taxon>
        <taxon>Aspergillus subgen. Nidulantes</taxon>
    </lineage>
</organism>
<dbReference type="InterPro" id="IPR036291">
    <property type="entry name" value="NAD(P)-bd_dom_sf"/>
</dbReference>
<dbReference type="InterPro" id="IPR002347">
    <property type="entry name" value="SDR_fam"/>
</dbReference>
<dbReference type="OrthoDB" id="1669814at2759"/>
<evidence type="ECO:0000313" key="5">
    <source>
        <dbReference type="Proteomes" id="UP000054771"/>
    </source>
</evidence>
<gene>
    <name evidence="4" type="ORF">ASPCAL12887</name>
</gene>
<dbReference type="EMBL" id="CDMC01000015">
    <property type="protein sequence ID" value="CEL09757.1"/>
    <property type="molecule type" value="Genomic_DNA"/>
</dbReference>
<sequence>MIDLSNKVIVLTGGASGIGRATALLLASLGAKLSIADLQQEALESVAQEIKGAGHGDVLTTKVDVRQADAVEAWIQQTVQWAGRIDGAANLAGVIGKSIGLAGIKETDSDEWDFIMDVNLKGLMHCMRAELKVLADKGSVVNAASIAGLMGFPRNAAYCASKHGVIGLSRSAAKEVGSTQGIRVNCIAPGAIQTPMLAQSYATSGNAALEAGTALGRPGVAEEVANLVAFLLSDASTFITGSVYSIDGGWAC</sequence>
<accession>A0A0U5GF94</accession>
<dbReference type="FunFam" id="3.40.50.720:FF:000084">
    <property type="entry name" value="Short-chain dehydrogenase reductase"/>
    <property type="match status" value="1"/>
</dbReference>
<dbReference type="InterPro" id="IPR020904">
    <property type="entry name" value="Sc_DH/Rdtase_CS"/>
</dbReference>
<dbReference type="GO" id="GO:0016491">
    <property type="term" value="F:oxidoreductase activity"/>
    <property type="evidence" value="ECO:0007669"/>
    <property type="project" value="UniProtKB-KW"/>
</dbReference>
<protein>
    <submittedName>
        <fullName evidence="4">Uncharacterized protein</fullName>
    </submittedName>
</protein>